<proteinExistence type="predicted"/>
<reference evidence="1 2" key="1">
    <citation type="submission" date="2018-06" db="EMBL/GenBank/DDBJ databases">
        <title>Actinomadura craniellae sp. nov. isolated from marine sponge Craniella sp.</title>
        <authorList>
            <person name="Li L."/>
            <person name="Xu Q.H."/>
            <person name="Lin H.W."/>
            <person name="Lu Y.H."/>
        </authorList>
    </citation>
    <scope>NUCLEOTIDE SEQUENCE [LARGE SCALE GENOMIC DNA]</scope>
    <source>
        <strain evidence="1 2">LHW63021</strain>
    </source>
</reference>
<gene>
    <name evidence="1" type="ORF">DPM19_34535</name>
</gene>
<evidence type="ECO:0000313" key="2">
    <source>
        <dbReference type="Proteomes" id="UP000251891"/>
    </source>
</evidence>
<comment type="caution">
    <text evidence="1">The sequence shown here is derived from an EMBL/GenBank/DDBJ whole genome shotgun (WGS) entry which is preliminary data.</text>
</comment>
<dbReference type="AlphaFoldDB" id="A0A365GXI2"/>
<dbReference type="Pfam" id="PF13830">
    <property type="entry name" value="DUF4192"/>
    <property type="match status" value="1"/>
</dbReference>
<keyword evidence="2" id="KW-1185">Reference proteome</keyword>
<dbReference type="RefSeq" id="WP_111872324.1">
    <property type="nucleotide sequence ID" value="NZ_QLYX01000028.1"/>
</dbReference>
<name>A0A365GXI2_9ACTN</name>
<accession>A0A365GXI2</accession>
<dbReference type="InterPro" id="IPR025447">
    <property type="entry name" value="DUF4192"/>
</dbReference>
<dbReference type="EMBL" id="QLYX01000028">
    <property type="protein sequence ID" value="RAY10633.1"/>
    <property type="molecule type" value="Genomic_DNA"/>
</dbReference>
<sequence length="344" mass="36464">MADNTTGGRRAPLVIRSPHDAVSAVPYLLGFHPDQSLVAIGTHGPHGTCALRLDLPEPDAAAAAGRQVAGLLARHRFPRALLIGYGPVRQVTPVIDAVGVALAGEGVEVCELLRVEGGRWWSYLCTDLGCCPPEGTPFDVSTSVVAAQATWAGHVALADRAELVRSVAPVGGVARAAMRRATGRAEARLAGWAGGALAVRARLEGEGLPVVRELSGRARAGGDPPDDDEVAWLGLLLTSVRLRDELWVRIDEEHLDAHIAFWRYVLCRVEERYAAAPASLLAYAAYTAGDGGLANVALDRAFGADPGYSMAKLLREVMRCGLPPSDARLRMTPEDLADAHLPHP</sequence>
<evidence type="ECO:0000313" key="1">
    <source>
        <dbReference type="EMBL" id="RAY10633.1"/>
    </source>
</evidence>
<protein>
    <submittedName>
        <fullName evidence="1">DUF4192 domain-containing protein</fullName>
    </submittedName>
</protein>
<dbReference type="OrthoDB" id="3264463at2"/>
<organism evidence="1 2">
    <name type="scientific">Actinomadura craniellae</name>
    <dbReference type="NCBI Taxonomy" id="2231787"/>
    <lineage>
        <taxon>Bacteria</taxon>
        <taxon>Bacillati</taxon>
        <taxon>Actinomycetota</taxon>
        <taxon>Actinomycetes</taxon>
        <taxon>Streptosporangiales</taxon>
        <taxon>Thermomonosporaceae</taxon>
        <taxon>Actinomadura</taxon>
    </lineage>
</organism>
<dbReference type="Proteomes" id="UP000251891">
    <property type="component" value="Unassembled WGS sequence"/>
</dbReference>